<dbReference type="AlphaFoldDB" id="A0A0J8WSG7"/>
<gene>
    <name evidence="1" type="ORF">ACT17_22920</name>
</gene>
<organism evidence="1 2">
    <name type="scientific">Mycolicibacterium conceptionense</name>
    <dbReference type="NCBI Taxonomy" id="451644"/>
    <lineage>
        <taxon>Bacteria</taxon>
        <taxon>Bacillati</taxon>
        <taxon>Actinomycetota</taxon>
        <taxon>Actinomycetes</taxon>
        <taxon>Mycobacteriales</taxon>
        <taxon>Mycobacteriaceae</taxon>
        <taxon>Mycolicibacterium</taxon>
    </lineage>
</organism>
<dbReference type="Proteomes" id="UP000037594">
    <property type="component" value="Unassembled WGS sequence"/>
</dbReference>
<protein>
    <submittedName>
        <fullName evidence="1">Uncharacterized protein</fullName>
    </submittedName>
</protein>
<evidence type="ECO:0000313" key="2">
    <source>
        <dbReference type="Proteomes" id="UP000037594"/>
    </source>
</evidence>
<proteinExistence type="predicted"/>
<evidence type="ECO:0000313" key="1">
    <source>
        <dbReference type="EMBL" id="KMV15949.1"/>
    </source>
</evidence>
<dbReference type="EMBL" id="LFOD01000025">
    <property type="protein sequence ID" value="KMV15949.1"/>
    <property type="molecule type" value="Genomic_DNA"/>
</dbReference>
<accession>A0A0J8WSG7</accession>
<dbReference type="OrthoDB" id="163953at2"/>
<reference evidence="1 2" key="1">
    <citation type="submission" date="2015-06" db="EMBL/GenBank/DDBJ databases">
        <title>Genome sequence of Mycobacterium conceptionense strain MLE.</title>
        <authorList>
            <person name="Greninger A.L."/>
            <person name="Cunningham G."/>
            <person name="Chiu C.Y."/>
            <person name="Miller S."/>
        </authorList>
    </citation>
    <scope>NUCLEOTIDE SEQUENCE [LARGE SCALE GENOMIC DNA]</scope>
    <source>
        <strain evidence="1 2">MLE</strain>
    </source>
</reference>
<dbReference type="PATRIC" id="fig|451644.5.peg.4733"/>
<sequence>MNVMLTEPETITETAVWDPRTEDLRVLANDELGVPGYVYRRQVRSIYHAQGIVDAIVPDGKTESFSQQSDGDWTARFERPNAIYTSDLPYAQCHVCEAYRGNRHYAGCRYEHLDPPASTSNLFVWWNVDGGDVVCQEHANATLRALAKENPDETEIHLGTGRWIKQQLDHADGMYCEQTNCPTRP</sequence>
<comment type="caution">
    <text evidence="1">The sequence shown here is derived from an EMBL/GenBank/DDBJ whole genome shotgun (WGS) entry which is preliminary data.</text>
</comment>
<dbReference type="RefSeq" id="WP_048896209.1">
    <property type="nucleotide sequence ID" value="NZ_LFOD01000025.1"/>
</dbReference>
<name>A0A0J8WSG7_9MYCO</name>